<dbReference type="EMBL" id="JXLN01016099">
    <property type="protein sequence ID" value="KPM10935.1"/>
    <property type="molecule type" value="Genomic_DNA"/>
</dbReference>
<dbReference type="PANTHER" id="PTHR13195:SF0">
    <property type="entry name" value="PSEUDOURIDYLATE SYNTHASE TRUB2, MITOCHONDRIAL"/>
    <property type="match status" value="1"/>
</dbReference>
<dbReference type="OrthoDB" id="9995526at2759"/>
<name>A0A132AK40_SARSC</name>
<dbReference type="InterPro" id="IPR002501">
    <property type="entry name" value="PsdUridine_synth_N"/>
</dbReference>
<dbReference type="InterPro" id="IPR020103">
    <property type="entry name" value="PsdUridine_synth_cat_dom_sf"/>
</dbReference>
<dbReference type="AlphaFoldDB" id="A0A132AK40"/>
<comment type="similarity">
    <text evidence="1">Belongs to the pseudouridine synthase TruB family.</text>
</comment>
<dbReference type="Proteomes" id="UP000616769">
    <property type="component" value="Unassembled WGS sequence"/>
</dbReference>
<dbReference type="GO" id="GO:0009982">
    <property type="term" value="F:pseudouridine synthase activity"/>
    <property type="evidence" value="ECO:0007669"/>
    <property type="project" value="InterPro"/>
</dbReference>
<reference evidence="6" key="2">
    <citation type="journal article" date="2020" name="PLoS Negl. Trop. Dis.">
        <title>High-quality nuclear genome for Sarcoptes scabiei-A critical resource for a neglected parasite.</title>
        <authorList>
            <person name="Korhonen P.K."/>
            <person name="Gasser R.B."/>
            <person name="Ma G."/>
            <person name="Wang T."/>
            <person name="Stroehlein A.J."/>
            <person name="Young N.D."/>
            <person name="Ang C.S."/>
            <person name="Fernando D.D."/>
            <person name="Lu H.C."/>
            <person name="Taylor S."/>
            <person name="Reynolds S.L."/>
            <person name="Mofiz E."/>
            <person name="Najaraj S.H."/>
            <person name="Gowda H."/>
            <person name="Madugundu A."/>
            <person name="Renuse S."/>
            <person name="Holt D."/>
            <person name="Pandey A."/>
            <person name="Papenfuss A.T."/>
            <person name="Fischer K."/>
        </authorList>
    </citation>
    <scope>NUCLEOTIDE SEQUENCE [LARGE SCALE GENOMIC DNA]</scope>
</reference>
<dbReference type="GO" id="GO:0001522">
    <property type="term" value="P:pseudouridine synthesis"/>
    <property type="evidence" value="ECO:0007669"/>
    <property type="project" value="InterPro"/>
</dbReference>
<keyword evidence="6" id="KW-1185">Reference proteome</keyword>
<sequence length="313" mass="36113">MGTIIREITYAPEAFRLLNGCFCIYKPSRKGFNNTLHNIKNNLSNELNSMECRPPRERVEIVGDLTNFENENLHVEIKTNLADHPLVSGERYSPKHISLKLINHPGWYSSGLMVGFIGSNINRGHRLRKLNLPKIFEIRGEFGLASLNYRDDGKVRGKATYKHIREVFFKRILSKIEANQRSLINKASKLEINSQEAYEIAKTGVVKGLSKETYPIVTAIQPTQFDLPNFTFKIQCYNDNEMFLAELVNEIGIGLKSMARCTGIRLIQYGPFKVENALLRKHWDLENIIENIYYCNQILDEFEQSLQDKQNRN</sequence>
<evidence type="ECO:0000313" key="6">
    <source>
        <dbReference type="Proteomes" id="UP000070412"/>
    </source>
</evidence>
<evidence type="ECO:0000313" key="4">
    <source>
        <dbReference type="EMBL" id="KPM10935.1"/>
    </source>
</evidence>
<accession>A0A132AK40</accession>
<dbReference type="Pfam" id="PF01509">
    <property type="entry name" value="TruB_N"/>
    <property type="match status" value="1"/>
</dbReference>
<dbReference type="EMBL" id="WVUK01000055">
    <property type="protein sequence ID" value="KAF7493744.1"/>
    <property type="molecule type" value="Genomic_DNA"/>
</dbReference>
<proteinExistence type="inferred from homology"/>
<feature type="domain" description="Pseudouridine synthase II N-terminal" evidence="2">
    <location>
        <begin position="111"/>
        <end position="239"/>
    </location>
</feature>
<organism evidence="4 7">
    <name type="scientific">Sarcoptes scabiei</name>
    <name type="common">Itch mite</name>
    <name type="synonym">Acarus scabiei</name>
    <dbReference type="NCBI Taxonomy" id="52283"/>
    <lineage>
        <taxon>Eukaryota</taxon>
        <taxon>Metazoa</taxon>
        <taxon>Ecdysozoa</taxon>
        <taxon>Arthropoda</taxon>
        <taxon>Chelicerata</taxon>
        <taxon>Arachnida</taxon>
        <taxon>Acari</taxon>
        <taxon>Acariformes</taxon>
        <taxon>Sarcoptiformes</taxon>
        <taxon>Astigmata</taxon>
        <taxon>Psoroptidia</taxon>
        <taxon>Sarcoptoidea</taxon>
        <taxon>Sarcoptidae</taxon>
        <taxon>Sarcoptinae</taxon>
        <taxon>Sarcoptes</taxon>
    </lineage>
</organism>
<dbReference type="VEuPathDB" id="VectorBase:SSCA000897"/>
<gene>
    <name evidence="4" type="ORF">QR98_0095000</name>
    <name evidence="3" type="ORF">SSS_8070</name>
</gene>
<dbReference type="GO" id="GO:0003723">
    <property type="term" value="F:RNA binding"/>
    <property type="evidence" value="ECO:0007669"/>
    <property type="project" value="InterPro"/>
</dbReference>
<dbReference type="Proteomes" id="UP000070412">
    <property type="component" value="Unassembled WGS sequence"/>
</dbReference>
<protein>
    <submittedName>
        <fullName evidence="3">Putative tRNA pseudouridine synthase 2</fullName>
    </submittedName>
    <submittedName>
        <fullName evidence="4">tRNA pseudouridine synthase-like protein</fullName>
    </submittedName>
</protein>
<dbReference type="InterPro" id="IPR039048">
    <property type="entry name" value="Trub2"/>
</dbReference>
<dbReference type="GO" id="GO:0006396">
    <property type="term" value="P:RNA processing"/>
    <property type="evidence" value="ECO:0007669"/>
    <property type="project" value="InterPro"/>
</dbReference>
<dbReference type="PANTHER" id="PTHR13195">
    <property type="entry name" value="PSEUDOURIDINE SYNTHASE-RELATED"/>
    <property type="match status" value="1"/>
</dbReference>
<dbReference type="SUPFAM" id="SSF55120">
    <property type="entry name" value="Pseudouridine synthase"/>
    <property type="match status" value="1"/>
</dbReference>
<evidence type="ECO:0000313" key="7">
    <source>
        <dbReference type="Proteomes" id="UP000616769"/>
    </source>
</evidence>
<evidence type="ECO:0000256" key="1">
    <source>
        <dbReference type="ARBA" id="ARBA00008999"/>
    </source>
</evidence>
<evidence type="ECO:0000313" key="3">
    <source>
        <dbReference type="EMBL" id="KAF7493744.1"/>
    </source>
</evidence>
<reference evidence="4 7" key="1">
    <citation type="journal article" date="2015" name="Parasit. Vectors">
        <title>Draft genome of the scabies mite.</title>
        <authorList>
            <person name="Rider S.D.Jr."/>
            <person name="Morgan M.S."/>
            <person name="Arlian L.G."/>
        </authorList>
    </citation>
    <scope>NUCLEOTIDE SEQUENCE [LARGE SCALE GENOMIC DNA]</scope>
    <source>
        <strain evidence="4">Arlian Lab</strain>
    </source>
</reference>
<reference evidence="3" key="3">
    <citation type="submission" date="2020-01" db="EMBL/GenBank/DDBJ databases">
        <authorList>
            <person name="Korhonen P.K.K."/>
            <person name="Guangxu M.G."/>
            <person name="Wang T.W."/>
            <person name="Stroehlein A.J.S."/>
            <person name="Young N.D."/>
            <person name="Ang C.-S.A."/>
            <person name="Fernando D.W.F."/>
            <person name="Lu H.L."/>
            <person name="Taylor S.T."/>
            <person name="Ehtesham M.E.M."/>
            <person name="Najaraj S.H.N."/>
            <person name="Harsha G.H.G."/>
            <person name="Madugundu A.M."/>
            <person name="Renuse S.R."/>
            <person name="Holt D.H."/>
            <person name="Pandey A.P."/>
            <person name="Papenfuss A.P."/>
            <person name="Gasser R.B.G."/>
            <person name="Fischer K.F."/>
        </authorList>
    </citation>
    <scope>NUCLEOTIDE SEQUENCE</scope>
    <source>
        <strain evidence="3">SSS_KF_BRIS2020</strain>
    </source>
</reference>
<evidence type="ECO:0000259" key="2">
    <source>
        <dbReference type="Pfam" id="PF01509"/>
    </source>
</evidence>
<dbReference type="Gene3D" id="3.30.2350.10">
    <property type="entry name" value="Pseudouridine synthase"/>
    <property type="match status" value="1"/>
</dbReference>
<dbReference type="EnsemblMetazoa" id="SSS_8070s_mrna">
    <property type="protein sequence ID" value="KAF7493744.1"/>
    <property type="gene ID" value="SSS_8070"/>
</dbReference>
<evidence type="ECO:0000313" key="5">
    <source>
        <dbReference type="EnsemblMetazoa" id="KAF7493744.1"/>
    </source>
</evidence>
<reference evidence="5" key="4">
    <citation type="submission" date="2022-06" db="UniProtKB">
        <authorList>
            <consortium name="EnsemblMetazoa"/>
        </authorList>
    </citation>
    <scope>IDENTIFICATION</scope>
</reference>